<dbReference type="EMBL" id="PSQE01000008">
    <property type="protein sequence ID" value="RHN43818.1"/>
    <property type="molecule type" value="Genomic_DNA"/>
</dbReference>
<dbReference type="GO" id="GO:0004518">
    <property type="term" value="F:nuclease activity"/>
    <property type="evidence" value="ECO:0007669"/>
    <property type="project" value="UniProtKB-KW"/>
</dbReference>
<evidence type="ECO:0000256" key="6">
    <source>
        <dbReference type="ARBA" id="ARBA00022801"/>
    </source>
</evidence>
<dbReference type="AlphaFoldDB" id="A0A396GTU5"/>
<keyword evidence="5" id="KW-0479">Metal-binding</keyword>
<evidence type="ECO:0000256" key="7">
    <source>
        <dbReference type="ARBA" id="ARBA00023242"/>
    </source>
</evidence>
<organism evidence="11">
    <name type="scientific">Medicago truncatula</name>
    <name type="common">Barrel medic</name>
    <name type="synonym">Medicago tribuloides</name>
    <dbReference type="NCBI Taxonomy" id="3880"/>
    <lineage>
        <taxon>Eukaryota</taxon>
        <taxon>Viridiplantae</taxon>
        <taxon>Streptophyta</taxon>
        <taxon>Embryophyta</taxon>
        <taxon>Tracheophyta</taxon>
        <taxon>Spermatophyta</taxon>
        <taxon>Magnoliopsida</taxon>
        <taxon>eudicotyledons</taxon>
        <taxon>Gunneridae</taxon>
        <taxon>Pentapetalae</taxon>
        <taxon>rosids</taxon>
        <taxon>fabids</taxon>
        <taxon>Fabales</taxon>
        <taxon>Fabaceae</taxon>
        <taxon>Papilionoideae</taxon>
        <taxon>50 kb inversion clade</taxon>
        <taxon>NPAAA clade</taxon>
        <taxon>Hologalegina</taxon>
        <taxon>IRL clade</taxon>
        <taxon>Trifolieae</taxon>
        <taxon>Medicago</taxon>
    </lineage>
</organism>
<feature type="domain" description="DDE Tnp4" evidence="9">
    <location>
        <begin position="185"/>
        <end position="344"/>
    </location>
</feature>
<keyword evidence="6" id="KW-0378">Hydrolase</keyword>
<evidence type="ECO:0000256" key="4">
    <source>
        <dbReference type="ARBA" id="ARBA00022722"/>
    </source>
</evidence>
<keyword evidence="7" id="KW-0539">Nucleus</keyword>
<dbReference type="GO" id="GO:0046872">
    <property type="term" value="F:metal ion binding"/>
    <property type="evidence" value="ECO:0007669"/>
    <property type="project" value="UniProtKB-KW"/>
</dbReference>
<feature type="domain" description="DUF8040" evidence="10">
    <location>
        <begin position="61"/>
        <end position="154"/>
    </location>
</feature>
<keyword evidence="8" id="KW-0472">Membrane</keyword>
<comment type="caution">
    <text evidence="11">The sequence shown here is derived from an EMBL/GenBank/DDBJ whole genome shotgun (WGS) entry which is preliminary data.</text>
</comment>
<dbReference type="InterPro" id="IPR058353">
    <property type="entry name" value="DUF8040"/>
</dbReference>
<dbReference type="PANTHER" id="PTHR22930:SF281">
    <property type="entry name" value="NUCLEASE"/>
    <property type="match status" value="1"/>
</dbReference>
<dbReference type="GO" id="GO:0016787">
    <property type="term" value="F:hydrolase activity"/>
    <property type="evidence" value="ECO:0007669"/>
    <property type="project" value="UniProtKB-KW"/>
</dbReference>
<dbReference type="Proteomes" id="UP000265566">
    <property type="component" value="Chromosome 8"/>
</dbReference>
<gene>
    <name evidence="11" type="ORF">MtrunA17_Chr8g0391981</name>
</gene>
<dbReference type="InterPro" id="IPR027806">
    <property type="entry name" value="HARBI1_dom"/>
</dbReference>
<comment type="subcellular location">
    <subcellularLocation>
        <location evidence="2">Nucleus</location>
    </subcellularLocation>
</comment>
<evidence type="ECO:0000256" key="8">
    <source>
        <dbReference type="SAM" id="Phobius"/>
    </source>
</evidence>
<reference evidence="11" key="1">
    <citation type="journal article" date="2018" name="Nat. Plants">
        <title>Whole-genome landscape of Medicago truncatula symbiotic genes.</title>
        <authorList>
            <person name="Pecrix Y."/>
            <person name="Gamas P."/>
            <person name="Carrere S."/>
        </authorList>
    </citation>
    <scope>NUCLEOTIDE SEQUENCE</scope>
    <source>
        <tissue evidence="11">Leaves</tissue>
    </source>
</reference>
<dbReference type="InterPro" id="IPR045249">
    <property type="entry name" value="HARBI1-like"/>
</dbReference>
<keyword evidence="8" id="KW-1133">Transmembrane helix</keyword>
<evidence type="ECO:0000256" key="5">
    <source>
        <dbReference type="ARBA" id="ARBA00022723"/>
    </source>
</evidence>
<evidence type="ECO:0000313" key="11">
    <source>
        <dbReference type="EMBL" id="RHN43818.1"/>
    </source>
</evidence>
<dbReference type="Gramene" id="rna50448">
    <property type="protein sequence ID" value="RHN43818.1"/>
    <property type="gene ID" value="gene50448"/>
</dbReference>
<dbReference type="PANTHER" id="PTHR22930">
    <property type="match status" value="1"/>
</dbReference>
<evidence type="ECO:0000259" key="10">
    <source>
        <dbReference type="Pfam" id="PF26138"/>
    </source>
</evidence>
<dbReference type="Pfam" id="PF13359">
    <property type="entry name" value="DDE_Tnp_4"/>
    <property type="match status" value="1"/>
</dbReference>
<evidence type="ECO:0000256" key="3">
    <source>
        <dbReference type="ARBA" id="ARBA00006958"/>
    </source>
</evidence>
<dbReference type="OrthoDB" id="1699974at2759"/>
<evidence type="ECO:0000256" key="2">
    <source>
        <dbReference type="ARBA" id="ARBA00004123"/>
    </source>
</evidence>
<protein>
    <submittedName>
        <fullName evidence="11">Putative harbinger transposase-derived nuclease domain-containing protein</fullName>
    </submittedName>
</protein>
<evidence type="ECO:0000256" key="1">
    <source>
        <dbReference type="ARBA" id="ARBA00001968"/>
    </source>
</evidence>
<name>A0A396GTU5_MEDTR</name>
<dbReference type="Pfam" id="PF26138">
    <property type="entry name" value="DUF8040"/>
    <property type="match status" value="1"/>
</dbReference>
<evidence type="ECO:0000259" key="9">
    <source>
        <dbReference type="Pfam" id="PF13359"/>
    </source>
</evidence>
<comment type="cofactor">
    <cofactor evidence="1">
        <name>a divalent metal cation</name>
        <dbReference type="ChEBI" id="CHEBI:60240"/>
    </cofactor>
</comment>
<proteinExistence type="inferred from homology"/>
<keyword evidence="4" id="KW-0540">Nuclease</keyword>
<comment type="similarity">
    <text evidence="3">Belongs to the HARBI1 family.</text>
</comment>
<feature type="transmembrane region" description="Helical" evidence="8">
    <location>
        <begin position="28"/>
        <end position="47"/>
    </location>
</feature>
<dbReference type="GO" id="GO:0005634">
    <property type="term" value="C:nucleus"/>
    <property type="evidence" value="ECO:0007669"/>
    <property type="project" value="UniProtKB-SubCell"/>
</dbReference>
<accession>A0A396GTU5</accession>
<sequence>MDTITINDSIASRKRKRDEEEMRELEETTFIVVSVATMLLGAMIWYYNTYFVKEPARNLELERRNFLNRLYRGTEADCIEQLRVSKRTFFKLCKILKEKGQLVRTRNVPTTEAVAMFLHILAHNLKYRVVHFSYCRSKETISRQFNNVLRAIMKVSREYLKFHDYHLEGPEANKWKWFENAIGALDGTHIPVTVAAEDRPRYRNRIGDISTNVLGVCGPDLRFIYALPGWEGSAGDSRVLKDALQRQNCLRIPNGKYFLVDAGYTNGPGFLAPYRGTRYHLKEWNGNTPQNYKELFNLRHSRARNVIERSFGVLKKRWSILRTPSFFDIKTQIRIINACFVLHNFIIEEKQTDEILEDHDLELLSVVDEELTNQQTLKVATNDVDEVASVQVTEEWTTFRDAYAKNMFVEYKDKMNIS</sequence>
<keyword evidence="8" id="KW-0812">Transmembrane</keyword>